<accession>A0A369A8I9</accession>
<proteinExistence type="predicted"/>
<dbReference type="Pfam" id="PF18962">
    <property type="entry name" value="Por_Secre_tail"/>
    <property type="match status" value="1"/>
</dbReference>
<dbReference type="Gene3D" id="3.40.50.1820">
    <property type="entry name" value="alpha/beta hydrolase"/>
    <property type="match status" value="1"/>
</dbReference>
<sequence length="532" mass="58460">MRKPLQLLTAIVATAYALQAQVRYLEPVFTDAQIVKMADVNYGINFFAYAPASIGGPQLLPLRCDIYMPDTNVDNVSNRPVIVYFHTGSFLPKGLASPMGEKTDSAAVEICKRFARMGFVAVSASYRVGWLANSTDLDLRRGTNLLAVYNAIQDAKTMVRYLRVTASQGNPLKINTNAITLIGQGSGGYITLAYATLNKYSELQLDKFKYDNSSSTGLFGYPVQAGDMYVDTSVVGDWNGFGGKVTLTGQQTPLGLPQIDMSQRGRNFENYVGVPSDVAMTVNLGGALGDSTWLEAGDPPIVSVHVVQDFFAPYIQGMVNVPIAGQFYPVVEVAGSHTAVRLSNSIGNNNVLTTNWNDPISVKARANATINPGQIHHILPFDIPPPNPAMPFRVNSNPWDWWDPNDPLSQNETNPNIKAQSIAYIDTVMGFIAPRIAKMLTTKGYQIPVSVSENQLDAKIIMYPNPATTHFSLSTHKPIEKLELVDITGRVVLNSTPNESFHTVHTEHLPRGVYMVRILMENEWFVKKAILR</sequence>
<evidence type="ECO:0000256" key="1">
    <source>
        <dbReference type="ARBA" id="ARBA00022729"/>
    </source>
</evidence>
<dbReference type="EMBL" id="QPJS01000001">
    <property type="protein sequence ID" value="RCX04738.1"/>
    <property type="molecule type" value="Genomic_DNA"/>
</dbReference>
<dbReference type="Proteomes" id="UP000253517">
    <property type="component" value="Unassembled WGS sequence"/>
</dbReference>
<reference evidence="4 5" key="1">
    <citation type="submission" date="2018-07" db="EMBL/GenBank/DDBJ databases">
        <title>Genomic Encyclopedia of Type Strains, Phase IV (KMG-IV): sequencing the most valuable type-strain genomes for metagenomic binning, comparative biology and taxonomic classification.</title>
        <authorList>
            <person name="Goeker M."/>
        </authorList>
    </citation>
    <scope>NUCLEOTIDE SEQUENCE [LARGE SCALE GENOMIC DNA]</scope>
    <source>
        <strain evidence="4 5">DSM 21410</strain>
    </source>
</reference>
<dbReference type="InterPro" id="IPR029058">
    <property type="entry name" value="AB_hydrolase_fold"/>
</dbReference>
<keyword evidence="1" id="KW-0732">Signal</keyword>
<dbReference type="Pfam" id="PF20434">
    <property type="entry name" value="BD-FAE"/>
    <property type="match status" value="1"/>
</dbReference>
<evidence type="ECO:0000259" key="2">
    <source>
        <dbReference type="Pfam" id="PF18962"/>
    </source>
</evidence>
<comment type="caution">
    <text evidence="4">The sequence shown here is derived from an EMBL/GenBank/DDBJ whole genome shotgun (WGS) entry which is preliminary data.</text>
</comment>
<evidence type="ECO:0000259" key="3">
    <source>
        <dbReference type="Pfam" id="PF20434"/>
    </source>
</evidence>
<feature type="domain" description="BD-FAE-like" evidence="3">
    <location>
        <begin position="65"/>
        <end position="215"/>
    </location>
</feature>
<feature type="domain" description="Secretion system C-terminal sorting" evidence="2">
    <location>
        <begin position="462"/>
        <end position="530"/>
    </location>
</feature>
<dbReference type="InterPro" id="IPR049492">
    <property type="entry name" value="BD-FAE-like_dom"/>
</dbReference>
<gene>
    <name evidence="4" type="ORF">DES35_1018</name>
</gene>
<keyword evidence="5" id="KW-1185">Reference proteome</keyword>
<dbReference type="AlphaFoldDB" id="A0A369A8I9"/>
<evidence type="ECO:0000313" key="5">
    <source>
        <dbReference type="Proteomes" id="UP000253517"/>
    </source>
</evidence>
<dbReference type="SUPFAM" id="SSF53474">
    <property type="entry name" value="alpha/beta-Hydrolases"/>
    <property type="match status" value="1"/>
</dbReference>
<name>A0A369A8I9_9FLAO</name>
<dbReference type="NCBIfam" id="TIGR04183">
    <property type="entry name" value="Por_Secre_tail"/>
    <property type="match status" value="1"/>
</dbReference>
<evidence type="ECO:0000313" key="4">
    <source>
        <dbReference type="EMBL" id="RCX04738.1"/>
    </source>
</evidence>
<dbReference type="InterPro" id="IPR026444">
    <property type="entry name" value="Secre_tail"/>
</dbReference>
<protein>
    <submittedName>
        <fullName evidence="4">Putative secreted protein (Por secretion system target)</fullName>
    </submittedName>
</protein>
<organism evidence="4 5">
    <name type="scientific">Schleiferia thermophila</name>
    <dbReference type="NCBI Taxonomy" id="884107"/>
    <lineage>
        <taxon>Bacteria</taxon>
        <taxon>Pseudomonadati</taxon>
        <taxon>Bacteroidota</taxon>
        <taxon>Flavobacteriia</taxon>
        <taxon>Flavobacteriales</taxon>
        <taxon>Schleiferiaceae</taxon>
        <taxon>Schleiferia</taxon>
    </lineage>
</organism>
<dbReference type="RefSeq" id="WP_037359659.1">
    <property type="nucleotide sequence ID" value="NZ_BHZF01000001.1"/>
</dbReference>